<proteinExistence type="inferred from homology"/>
<dbReference type="InterPro" id="IPR039246">
    <property type="entry name" value="Flagellar_FlgA"/>
</dbReference>
<name>A0A1W6LI38_9BURK</name>
<keyword evidence="2" id="KW-0732">Signal</keyword>
<dbReference type="PANTHER" id="PTHR36307">
    <property type="entry name" value="FLAGELLA BASAL BODY P-RING FORMATION PROTEIN FLGA"/>
    <property type="match status" value="1"/>
</dbReference>
<dbReference type="KEGG" id="rgu:A4W93_17815"/>
<dbReference type="Pfam" id="PF17656">
    <property type="entry name" value="ChapFlgA_N"/>
    <property type="match status" value="1"/>
</dbReference>
<evidence type="ECO:0000256" key="2">
    <source>
        <dbReference type="ARBA" id="ARBA00022729"/>
    </source>
</evidence>
<sequence>MFLERVVGPASPRAEVVLGRLDPRLRLAACQKVEAYIPTGTRVWGASRAGLRCVDGPTPWNVYLPVTVHVYGPGLVAAGPLPAGHVLAQADLRQAEINLSEHRSPAVTDASAVVGRTLTAALAAGQGLREAGLKSRQWFGPGETVQVRAVGGGFAIEGTGEAMMAGMEGQPVRVKTENGKIVSGMPVGDRLVEITL</sequence>
<dbReference type="Pfam" id="PF13144">
    <property type="entry name" value="ChapFlgA"/>
    <property type="match status" value="1"/>
</dbReference>
<comment type="similarity">
    <text evidence="4">Belongs to the FlgA family.</text>
</comment>
<comment type="function">
    <text evidence="4">Involved in the assembly process of the P-ring formation. It may associate with FlgF on the rod constituting a structure essential for the P-ring assembly or may act as a modulator protein for the P-ring assembly.</text>
</comment>
<keyword evidence="3 4" id="KW-0574">Periplasm</keyword>
<dbReference type="AlphaFoldDB" id="A0A1W6LI38"/>
<evidence type="ECO:0000256" key="3">
    <source>
        <dbReference type="ARBA" id="ARBA00022764"/>
    </source>
</evidence>
<evidence type="ECO:0000313" key="6">
    <source>
        <dbReference type="EMBL" id="ARN23942.1"/>
    </source>
</evidence>
<protein>
    <recommendedName>
        <fullName evidence="4">Flagella basal body P-ring formation protein FlgA</fullName>
    </recommendedName>
</protein>
<evidence type="ECO:0000256" key="4">
    <source>
        <dbReference type="RuleBase" id="RU362063"/>
    </source>
</evidence>
<dbReference type="InterPro" id="IPR017585">
    <property type="entry name" value="SAF_FlgA"/>
</dbReference>
<dbReference type="CDD" id="cd11614">
    <property type="entry name" value="SAF_CpaB_FlgA_like"/>
    <property type="match status" value="1"/>
</dbReference>
<organism evidence="6 7">
    <name type="scientific">Piscinibacter gummiphilus</name>
    <dbReference type="NCBI Taxonomy" id="946333"/>
    <lineage>
        <taxon>Bacteria</taxon>
        <taxon>Pseudomonadati</taxon>
        <taxon>Pseudomonadota</taxon>
        <taxon>Betaproteobacteria</taxon>
        <taxon>Burkholderiales</taxon>
        <taxon>Sphaerotilaceae</taxon>
        <taxon>Piscinibacter</taxon>
    </lineage>
</organism>
<feature type="domain" description="SAF" evidence="5">
    <location>
        <begin position="72"/>
        <end position="134"/>
    </location>
</feature>
<dbReference type="InterPro" id="IPR013974">
    <property type="entry name" value="SAF"/>
</dbReference>
<dbReference type="PANTHER" id="PTHR36307:SF1">
    <property type="entry name" value="FLAGELLA BASAL BODY P-RING FORMATION PROTEIN FLGA"/>
    <property type="match status" value="1"/>
</dbReference>
<evidence type="ECO:0000256" key="1">
    <source>
        <dbReference type="ARBA" id="ARBA00004418"/>
    </source>
</evidence>
<dbReference type="GO" id="GO:0042597">
    <property type="term" value="C:periplasmic space"/>
    <property type="evidence" value="ECO:0007669"/>
    <property type="project" value="UniProtKB-SubCell"/>
</dbReference>
<evidence type="ECO:0000313" key="7">
    <source>
        <dbReference type="Proteomes" id="UP000193427"/>
    </source>
</evidence>
<gene>
    <name evidence="6" type="ORF">A4W93_17815</name>
</gene>
<dbReference type="Gene3D" id="2.30.30.760">
    <property type="match status" value="1"/>
</dbReference>
<dbReference type="Proteomes" id="UP000193427">
    <property type="component" value="Chromosome"/>
</dbReference>
<dbReference type="STRING" id="946333.A4W93_17815"/>
<dbReference type="GO" id="GO:0044780">
    <property type="term" value="P:bacterial-type flagellum assembly"/>
    <property type="evidence" value="ECO:0007669"/>
    <property type="project" value="InterPro"/>
</dbReference>
<accession>A0A1W6LI38</accession>
<reference evidence="6 7" key="1">
    <citation type="submission" date="2016-04" db="EMBL/GenBank/DDBJ databases">
        <title>Complete genome sequence of natural rubber-degrading, novel Gram-negative bacterium, Rhizobacter gummiphilus strain NS21.</title>
        <authorList>
            <person name="Tabata M."/>
            <person name="Kasai D."/>
            <person name="Fukuda M."/>
        </authorList>
    </citation>
    <scope>NUCLEOTIDE SEQUENCE [LARGE SCALE GENOMIC DNA]</scope>
    <source>
        <strain evidence="6 7">NS21</strain>
    </source>
</reference>
<keyword evidence="7" id="KW-1185">Reference proteome</keyword>
<dbReference type="Gene3D" id="3.90.1210.10">
    <property type="entry name" value="Antifreeze-like/N-acetylneuraminic acid synthase C-terminal domain"/>
    <property type="match status" value="1"/>
</dbReference>
<comment type="subcellular location">
    <subcellularLocation>
        <location evidence="1 4">Periplasm</location>
    </subcellularLocation>
</comment>
<dbReference type="NCBIfam" id="TIGR03170">
    <property type="entry name" value="flgA_cterm"/>
    <property type="match status" value="1"/>
</dbReference>
<keyword evidence="4" id="KW-1005">Bacterial flagellum biogenesis</keyword>
<dbReference type="SMART" id="SM00858">
    <property type="entry name" value="SAF"/>
    <property type="match status" value="1"/>
</dbReference>
<dbReference type="InterPro" id="IPR041231">
    <property type="entry name" value="FlgA_N"/>
</dbReference>
<dbReference type="EMBL" id="CP015118">
    <property type="protein sequence ID" value="ARN23942.1"/>
    <property type="molecule type" value="Genomic_DNA"/>
</dbReference>
<evidence type="ECO:0000259" key="5">
    <source>
        <dbReference type="SMART" id="SM00858"/>
    </source>
</evidence>